<comment type="caution">
    <text evidence="1">The sequence shown here is derived from an EMBL/GenBank/DDBJ whole genome shotgun (WGS) entry which is preliminary data.</text>
</comment>
<protein>
    <submittedName>
        <fullName evidence="1">AAA domain protein</fullName>
    </submittedName>
</protein>
<keyword evidence="2" id="KW-1185">Reference proteome</keyword>
<evidence type="ECO:0000313" key="1">
    <source>
        <dbReference type="EMBL" id="ERT04117.1"/>
    </source>
</evidence>
<organism evidence="1 2">
    <name type="scientific">Lyngbya aestuarii BL J</name>
    <dbReference type="NCBI Taxonomy" id="1348334"/>
    <lineage>
        <taxon>Bacteria</taxon>
        <taxon>Bacillati</taxon>
        <taxon>Cyanobacteriota</taxon>
        <taxon>Cyanophyceae</taxon>
        <taxon>Oscillatoriophycideae</taxon>
        <taxon>Oscillatoriales</taxon>
        <taxon>Microcoleaceae</taxon>
        <taxon>Lyngbya</taxon>
    </lineage>
</organism>
<proteinExistence type="predicted"/>
<dbReference type="Proteomes" id="UP000017127">
    <property type="component" value="Unassembled WGS sequence"/>
</dbReference>
<feature type="non-terminal residue" evidence="1">
    <location>
        <position position="60"/>
    </location>
</feature>
<name>U7QAA4_9CYAN</name>
<reference evidence="1 2" key="1">
    <citation type="journal article" date="2013" name="Front. Microbiol.">
        <title>Comparative genomic analyses of the cyanobacterium, Lyngbya aestuarii BL J, a powerful hydrogen producer.</title>
        <authorList>
            <person name="Kothari A."/>
            <person name="Vaughn M."/>
            <person name="Garcia-Pichel F."/>
        </authorList>
    </citation>
    <scope>NUCLEOTIDE SEQUENCE [LARGE SCALE GENOMIC DNA]</scope>
    <source>
        <strain evidence="1 2">BL J</strain>
    </source>
</reference>
<evidence type="ECO:0000313" key="2">
    <source>
        <dbReference type="Proteomes" id="UP000017127"/>
    </source>
</evidence>
<dbReference type="AlphaFoldDB" id="U7QAA4"/>
<dbReference type="InterPro" id="IPR027417">
    <property type="entry name" value="P-loop_NTPase"/>
</dbReference>
<dbReference type="EMBL" id="AUZM01000122">
    <property type="protein sequence ID" value="ERT04117.1"/>
    <property type="molecule type" value="Genomic_DNA"/>
</dbReference>
<sequence>MVSNLYIAAVDSDSGKSLVLLGIMELLSKRIGRLGVFRPIIHRRDQPDPDIELIRSRYQL</sequence>
<gene>
    <name evidence="1" type="ORF">M595_5939</name>
</gene>
<dbReference type="RefSeq" id="WP_023069612.1">
    <property type="nucleotide sequence ID" value="NZ_AUZM01000122.1"/>
</dbReference>
<accession>U7QAA4</accession>
<dbReference type="SUPFAM" id="SSF52540">
    <property type="entry name" value="P-loop containing nucleoside triphosphate hydrolases"/>
    <property type="match status" value="1"/>
</dbReference>
<dbReference type="Pfam" id="PF13500">
    <property type="entry name" value="AAA_26"/>
    <property type="match status" value="1"/>
</dbReference>